<dbReference type="SUPFAM" id="SSF75304">
    <property type="entry name" value="Amidase signature (AS) enzymes"/>
    <property type="match status" value="1"/>
</dbReference>
<keyword evidence="2 7" id="KW-0436">Ligase</keyword>
<feature type="active site" description="Charge relay system" evidence="7">
    <location>
        <position position="252"/>
    </location>
</feature>
<organism evidence="9 13">
    <name type="scientific">Didymodactylos carnosus</name>
    <dbReference type="NCBI Taxonomy" id="1234261"/>
    <lineage>
        <taxon>Eukaryota</taxon>
        <taxon>Metazoa</taxon>
        <taxon>Spiralia</taxon>
        <taxon>Gnathifera</taxon>
        <taxon>Rotifera</taxon>
        <taxon>Eurotatoria</taxon>
        <taxon>Bdelloidea</taxon>
        <taxon>Philodinida</taxon>
        <taxon>Philodinidae</taxon>
        <taxon>Didymodactylos</taxon>
    </lineage>
</organism>
<protein>
    <recommendedName>
        <fullName evidence="7">Glutamyl-tRNA(Gln) amidotransferase subunit A, mitochondrial</fullName>
        <shortName evidence="7">Glu-AdT subunit A</shortName>
        <ecNumber evidence="7">6.3.5.7</ecNumber>
    </recommendedName>
</protein>
<feature type="active site" description="Charge relay system" evidence="7">
    <location>
        <position position="174"/>
    </location>
</feature>
<gene>
    <name evidence="9" type="ORF">GPM918_LOCUS10053</name>
    <name evidence="10" type="ORF">OVA965_LOCUS12328</name>
    <name evidence="11" type="ORF">SRO942_LOCUS10054</name>
    <name evidence="12" type="ORF">TMI583_LOCUS12332</name>
</gene>
<dbReference type="PANTHER" id="PTHR11895:SF7">
    <property type="entry name" value="GLUTAMYL-TRNA(GLN) AMIDOTRANSFERASE SUBUNIT A, MITOCHONDRIAL"/>
    <property type="match status" value="1"/>
</dbReference>
<dbReference type="Pfam" id="PF08766">
    <property type="entry name" value="DEK_C"/>
    <property type="match status" value="1"/>
</dbReference>
<dbReference type="OrthoDB" id="421993at2759"/>
<dbReference type="GO" id="GO:0005524">
    <property type="term" value="F:ATP binding"/>
    <property type="evidence" value="ECO:0007669"/>
    <property type="project" value="UniProtKB-KW"/>
</dbReference>
<dbReference type="Proteomes" id="UP000663829">
    <property type="component" value="Unassembled WGS sequence"/>
</dbReference>
<dbReference type="GO" id="GO:0030956">
    <property type="term" value="C:glutamyl-tRNA(Gln) amidotransferase complex"/>
    <property type="evidence" value="ECO:0007669"/>
    <property type="project" value="UniProtKB-UniRule"/>
</dbReference>
<dbReference type="GO" id="GO:0070681">
    <property type="term" value="P:glutaminyl-tRNAGln biosynthesis via transamidation"/>
    <property type="evidence" value="ECO:0007669"/>
    <property type="project" value="UniProtKB-UniRule"/>
</dbReference>
<dbReference type="Proteomes" id="UP000682733">
    <property type="component" value="Unassembled WGS sequence"/>
</dbReference>
<dbReference type="InterPro" id="IPR023631">
    <property type="entry name" value="Amidase_dom"/>
</dbReference>
<feature type="domain" description="DEK-C" evidence="8">
    <location>
        <begin position="3"/>
        <end position="58"/>
    </location>
</feature>
<dbReference type="InterPro" id="IPR025984">
    <property type="entry name" value="DCTPP"/>
</dbReference>
<dbReference type="Gene3D" id="3.90.1300.10">
    <property type="entry name" value="Amidase signature (AS) domain"/>
    <property type="match status" value="1"/>
</dbReference>
<dbReference type="EMBL" id="CAJOBA010004940">
    <property type="protein sequence ID" value="CAF3728265.1"/>
    <property type="molecule type" value="Genomic_DNA"/>
</dbReference>
<accession>A0A814BLI6</accession>
<dbReference type="AlphaFoldDB" id="A0A814BLI6"/>
<dbReference type="InterPro" id="IPR014876">
    <property type="entry name" value="DEK_C"/>
</dbReference>
<dbReference type="PROSITE" id="PS00571">
    <property type="entry name" value="AMIDASES"/>
    <property type="match status" value="1"/>
</dbReference>
<dbReference type="InterPro" id="IPR036928">
    <property type="entry name" value="AS_sf"/>
</dbReference>
<comment type="function">
    <text evidence="7">Allows the formation of correctly charged Gln-tRNA(Gln) through the transamidation of misacylated Glu-tRNA(Gln) in the mitochondria. The reaction takes place in the presence of glutamine and ATP through an activated gamma-phospho-Glu-tRNA(Gln).</text>
</comment>
<evidence type="ECO:0000259" key="8">
    <source>
        <dbReference type="PROSITE" id="PS51998"/>
    </source>
</evidence>
<comment type="catalytic activity">
    <reaction evidence="6 7">
        <text>L-glutamyl-tRNA(Gln) + L-glutamine + ATP + H2O = L-glutaminyl-tRNA(Gln) + L-glutamate + ADP + phosphate + H(+)</text>
        <dbReference type="Rhea" id="RHEA:17521"/>
        <dbReference type="Rhea" id="RHEA-COMP:9681"/>
        <dbReference type="Rhea" id="RHEA-COMP:9684"/>
        <dbReference type="ChEBI" id="CHEBI:15377"/>
        <dbReference type="ChEBI" id="CHEBI:15378"/>
        <dbReference type="ChEBI" id="CHEBI:29985"/>
        <dbReference type="ChEBI" id="CHEBI:30616"/>
        <dbReference type="ChEBI" id="CHEBI:43474"/>
        <dbReference type="ChEBI" id="CHEBI:58359"/>
        <dbReference type="ChEBI" id="CHEBI:78520"/>
        <dbReference type="ChEBI" id="CHEBI:78521"/>
        <dbReference type="ChEBI" id="CHEBI:456216"/>
        <dbReference type="EC" id="6.3.5.7"/>
    </reaction>
</comment>
<feature type="active site" description="Acyl-ester intermediate" evidence="7">
    <location>
        <position position="276"/>
    </location>
</feature>
<dbReference type="GO" id="GO:0009143">
    <property type="term" value="P:nucleoside triphosphate catabolic process"/>
    <property type="evidence" value="ECO:0007669"/>
    <property type="project" value="InterPro"/>
</dbReference>
<name>A0A814BLI6_9BILA</name>
<dbReference type="InterPro" id="IPR020556">
    <property type="entry name" value="Amidase_CS"/>
</dbReference>
<dbReference type="Proteomes" id="UP000681722">
    <property type="component" value="Unassembled WGS sequence"/>
</dbReference>
<dbReference type="InterPro" id="IPR004412">
    <property type="entry name" value="GatA"/>
</dbReference>
<dbReference type="Gene3D" id="1.10.287.1080">
    <property type="entry name" value="MazG-like"/>
    <property type="match status" value="1"/>
</dbReference>
<evidence type="ECO:0000313" key="13">
    <source>
        <dbReference type="Proteomes" id="UP000663829"/>
    </source>
</evidence>
<dbReference type="PROSITE" id="PS51998">
    <property type="entry name" value="DEK_C"/>
    <property type="match status" value="1"/>
</dbReference>
<keyword evidence="3 7" id="KW-0547">Nucleotide-binding</keyword>
<evidence type="ECO:0000256" key="4">
    <source>
        <dbReference type="ARBA" id="ARBA00022840"/>
    </source>
</evidence>
<comment type="subcellular location">
    <subcellularLocation>
        <location evidence="7">Mitochondrion</location>
    </subcellularLocation>
</comment>
<dbReference type="PANTHER" id="PTHR11895">
    <property type="entry name" value="TRANSAMIDASE"/>
    <property type="match status" value="1"/>
</dbReference>
<dbReference type="EMBL" id="CAJNOQ010001937">
    <property type="protein sequence ID" value="CAF0928513.1"/>
    <property type="molecule type" value="Genomic_DNA"/>
</dbReference>
<evidence type="ECO:0000313" key="10">
    <source>
        <dbReference type="EMBL" id="CAF0954786.1"/>
    </source>
</evidence>
<dbReference type="GO" id="GO:0050567">
    <property type="term" value="F:glutaminyl-tRNA synthase (glutamine-hydrolyzing) activity"/>
    <property type="evidence" value="ECO:0007669"/>
    <property type="project" value="UniProtKB-UniRule"/>
</dbReference>
<keyword evidence="13" id="KW-1185">Reference proteome</keyword>
<keyword evidence="7" id="KW-0496">Mitochondrion</keyword>
<dbReference type="GO" id="GO:0047429">
    <property type="term" value="F:nucleoside triphosphate diphosphatase activity"/>
    <property type="evidence" value="ECO:0007669"/>
    <property type="project" value="InterPro"/>
</dbReference>
<dbReference type="Pfam" id="PF01425">
    <property type="entry name" value="Amidase"/>
    <property type="match status" value="1"/>
</dbReference>
<evidence type="ECO:0000256" key="3">
    <source>
        <dbReference type="ARBA" id="ARBA00022741"/>
    </source>
</evidence>
<evidence type="ECO:0000256" key="6">
    <source>
        <dbReference type="ARBA" id="ARBA00047407"/>
    </source>
</evidence>
<sequence>MENVSKEKLRCTIQLVLKDADISIITMKDVRNTLSTLLACDMDHRKHEINDIVRSEILLRDSTTMNTADNRKNNYEQNGTSTDSIPDEINHLSHPQSHHFSSDVTFEDIRKLQAKFANERNWNRYHTPRNLLLALVGEVGELAELFQWKNEVLEGLPDWTSTERQNVSDELIVKDNYCVSNTLTTCASKTLKDFQSPYTSTIIQRLIDQGGIVIGKTNMDEFSMGTASWGYMGPVVNPWSLKTTEKHIAGGSSGGSAAAVAANLVPISIGSDTGGSVRAPAARCGCYGFKASYGLLSRYGLISLVNSFDSPGIFSRTISDIVLTMNAMAGPDEEDATLLQKPFEHIELSGQNEEKKKIVIGLPEEYDIESLSDEYRSCWFEVIDQLTSLGYEIKRCNLPYTKYSIACYTVLASCEITSNMARFDGIKYGYRTKNVEKGATYEQILTKTRNESLGERVRGRILAGNYFLREENYDSYFVQSQKVRRAIVHDYSTLFSTGNIDCLLAPVVSDDPPTFEEYQNTNEIFTSDDLLTVGVNLAGLPALSFPVKLSKKGFPISLQLIGPFMKDKQLLQLANKICSIFQFPFLDLTKDDS</sequence>
<dbReference type="Gene3D" id="1.10.10.60">
    <property type="entry name" value="Homeodomain-like"/>
    <property type="match status" value="1"/>
</dbReference>
<evidence type="ECO:0000256" key="7">
    <source>
        <dbReference type="HAMAP-Rule" id="MF_03150"/>
    </source>
</evidence>
<evidence type="ECO:0000256" key="2">
    <source>
        <dbReference type="ARBA" id="ARBA00022598"/>
    </source>
</evidence>
<dbReference type="HAMAP" id="MF_00120">
    <property type="entry name" value="GatA"/>
    <property type="match status" value="1"/>
</dbReference>
<dbReference type="SUPFAM" id="SSF109715">
    <property type="entry name" value="DEK C-terminal domain"/>
    <property type="match status" value="1"/>
</dbReference>
<evidence type="ECO:0000313" key="11">
    <source>
        <dbReference type="EMBL" id="CAF3706861.1"/>
    </source>
</evidence>
<dbReference type="GO" id="GO:0032543">
    <property type="term" value="P:mitochondrial translation"/>
    <property type="evidence" value="ECO:0007669"/>
    <property type="project" value="UniProtKB-UniRule"/>
</dbReference>
<keyword evidence="4 7" id="KW-0067">ATP-binding</keyword>
<evidence type="ECO:0000313" key="9">
    <source>
        <dbReference type="EMBL" id="CAF0928513.1"/>
    </source>
</evidence>
<comment type="subunit">
    <text evidence="7">Subunit of the heterotrimeric GatCAB amidotransferase (AdT) complex, composed of A, B and C subunits.</text>
</comment>
<dbReference type="GO" id="GO:0005739">
    <property type="term" value="C:mitochondrion"/>
    <property type="evidence" value="ECO:0007669"/>
    <property type="project" value="UniProtKB-SubCell"/>
</dbReference>
<dbReference type="CDD" id="cd11537">
    <property type="entry name" value="NTP-PPase_RS21-C6_like"/>
    <property type="match status" value="1"/>
</dbReference>
<dbReference type="Proteomes" id="UP000677228">
    <property type="component" value="Unassembled WGS sequence"/>
</dbReference>
<dbReference type="InterPro" id="IPR000120">
    <property type="entry name" value="Amidase"/>
</dbReference>
<proteinExistence type="inferred from homology"/>
<comment type="similarity">
    <text evidence="1 7">Belongs to the amidase family. GatA subfamily.</text>
</comment>
<dbReference type="EC" id="6.3.5.7" evidence="7"/>
<evidence type="ECO:0000313" key="12">
    <source>
        <dbReference type="EMBL" id="CAF3728265.1"/>
    </source>
</evidence>
<dbReference type="EMBL" id="CAJOBC010001937">
    <property type="protein sequence ID" value="CAF3706861.1"/>
    <property type="molecule type" value="Genomic_DNA"/>
</dbReference>
<evidence type="ECO:0000256" key="5">
    <source>
        <dbReference type="ARBA" id="ARBA00022917"/>
    </source>
</evidence>
<reference evidence="9" key="1">
    <citation type="submission" date="2021-02" db="EMBL/GenBank/DDBJ databases">
        <authorList>
            <person name="Nowell W R."/>
        </authorList>
    </citation>
    <scope>NUCLEOTIDE SEQUENCE</scope>
</reference>
<dbReference type="SUPFAM" id="SSF101386">
    <property type="entry name" value="all-alpha NTP pyrophosphatases"/>
    <property type="match status" value="1"/>
</dbReference>
<dbReference type="EMBL" id="CAJNOK010004935">
    <property type="protein sequence ID" value="CAF0954786.1"/>
    <property type="molecule type" value="Genomic_DNA"/>
</dbReference>
<keyword evidence="5 7" id="KW-0648">Protein biosynthesis</keyword>
<comment type="caution">
    <text evidence="9">The sequence shown here is derived from an EMBL/GenBank/DDBJ whole genome shotgun (WGS) entry which is preliminary data.</text>
</comment>
<evidence type="ECO:0000256" key="1">
    <source>
        <dbReference type="ARBA" id="ARBA00008069"/>
    </source>
</evidence>